<feature type="region of interest" description="Disordered" evidence="1">
    <location>
        <begin position="1"/>
        <end position="21"/>
    </location>
</feature>
<evidence type="ECO:0000313" key="2">
    <source>
        <dbReference type="EMBL" id="ANB16262.1"/>
    </source>
</evidence>
<sequence length="45" mass="5097">MIPAVRDTRMTSHRQPAAVHRRKVRHACRLAWRALTVPVPVAAGR</sequence>
<dbReference type="Proteomes" id="UP000076830">
    <property type="component" value="Chromosome"/>
</dbReference>
<accession>A0A167G8H9</accession>
<name>A0A167G8H9_9GAMM</name>
<keyword evidence="3" id="KW-1185">Reference proteome</keyword>
<evidence type="ECO:0000256" key="1">
    <source>
        <dbReference type="SAM" id="MobiDB-lite"/>
    </source>
</evidence>
<evidence type="ECO:0000313" key="3">
    <source>
        <dbReference type="Proteomes" id="UP000076830"/>
    </source>
</evidence>
<dbReference type="KEGG" id="dko:I596_223"/>
<dbReference type="EMBL" id="CP015249">
    <property type="protein sequence ID" value="ANB16262.1"/>
    <property type="molecule type" value="Genomic_DNA"/>
</dbReference>
<organism evidence="2 3">
    <name type="scientific">Dokdonella koreensis DS-123</name>
    <dbReference type="NCBI Taxonomy" id="1300342"/>
    <lineage>
        <taxon>Bacteria</taxon>
        <taxon>Pseudomonadati</taxon>
        <taxon>Pseudomonadota</taxon>
        <taxon>Gammaproteobacteria</taxon>
        <taxon>Lysobacterales</taxon>
        <taxon>Rhodanobacteraceae</taxon>
        <taxon>Dokdonella</taxon>
    </lineage>
</organism>
<proteinExistence type="predicted"/>
<reference evidence="2 3" key="1">
    <citation type="submission" date="2016-04" db="EMBL/GenBank/DDBJ databases">
        <title>Complete genome sequence of Dokdonella koreensis DS-123T.</title>
        <authorList>
            <person name="Kim J.F."/>
            <person name="Lee H."/>
            <person name="Kwak M.-J."/>
        </authorList>
    </citation>
    <scope>NUCLEOTIDE SEQUENCE [LARGE SCALE GENOMIC DNA]</scope>
    <source>
        <strain evidence="2 3">DS-123</strain>
    </source>
</reference>
<protein>
    <submittedName>
        <fullName evidence="2">Uncharacterized protein</fullName>
    </submittedName>
</protein>
<gene>
    <name evidence="2" type="ORF">I596_223</name>
</gene>
<dbReference type="AlphaFoldDB" id="A0A167G8H9"/>
<feature type="compositionally biased region" description="Basic and acidic residues" evidence="1">
    <location>
        <begin position="1"/>
        <end position="10"/>
    </location>
</feature>